<accession>A0A9Q0KB26</accession>
<protein>
    <submittedName>
        <fullName evidence="2">Uncharacterized protein</fullName>
    </submittedName>
</protein>
<dbReference type="Proteomes" id="UP001141806">
    <property type="component" value="Unassembled WGS sequence"/>
</dbReference>
<organism evidence="2 3">
    <name type="scientific">Protea cynaroides</name>
    <dbReference type="NCBI Taxonomy" id="273540"/>
    <lineage>
        <taxon>Eukaryota</taxon>
        <taxon>Viridiplantae</taxon>
        <taxon>Streptophyta</taxon>
        <taxon>Embryophyta</taxon>
        <taxon>Tracheophyta</taxon>
        <taxon>Spermatophyta</taxon>
        <taxon>Magnoliopsida</taxon>
        <taxon>Proteales</taxon>
        <taxon>Proteaceae</taxon>
        <taxon>Protea</taxon>
    </lineage>
</organism>
<dbReference type="AlphaFoldDB" id="A0A9Q0KB26"/>
<gene>
    <name evidence="2" type="ORF">NE237_019008</name>
</gene>
<comment type="caution">
    <text evidence="2">The sequence shown here is derived from an EMBL/GenBank/DDBJ whole genome shotgun (WGS) entry which is preliminary data.</text>
</comment>
<dbReference type="EMBL" id="JAMYWD010000007">
    <property type="protein sequence ID" value="KAJ4967159.1"/>
    <property type="molecule type" value="Genomic_DNA"/>
</dbReference>
<keyword evidence="3" id="KW-1185">Reference proteome</keyword>
<evidence type="ECO:0000313" key="2">
    <source>
        <dbReference type="EMBL" id="KAJ4967159.1"/>
    </source>
</evidence>
<evidence type="ECO:0000313" key="3">
    <source>
        <dbReference type="Proteomes" id="UP001141806"/>
    </source>
</evidence>
<dbReference type="OrthoDB" id="2005775at2759"/>
<sequence length="280" mass="30993">MAELAAEGLKYDKVVGQFADIFTLQVRDIGSFYEENFRLLESLVATKYGRSLPAFRIPSAWKGGVGGFRRRDGFYDDIFGSNDDRRLRSLSKSETKSKLKLNSLSVLSAEDLSPLPLPISEDVGFSSFTSKLRYSQETCQSQGFPIELNGMTESAVHRDLLDNHLSFILKQQPSLLSNFLIGQLLLNSEEKELELSYSSPPILVVVVQRGTTILVRAMSSLPSATFGMSKLRSDPGKQTVIAVENKHAVPGDWNPLRSAEQDNRQKMLGKAAGLKSEADL</sequence>
<feature type="region of interest" description="Disordered" evidence="1">
    <location>
        <begin position="252"/>
        <end position="280"/>
    </location>
</feature>
<proteinExistence type="predicted"/>
<name>A0A9Q0KB26_9MAGN</name>
<evidence type="ECO:0000256" key="1">
    <source>
        <dbReference type="SAM" id="MobiDB-lite"/>
    </source>
</evidence>
<reference evidence="2" key="1">
    <citation type="journal article" date="2023" name="Plant J.">
        <title>The genome of the king protea, Protea cynaroides.</title>
        <authorList>
            <person name="Chang J."/>
            <person name="Duong T.A."/>
            <person name="Schoeman C."/>
            <person name="Ma X."/>
            <person name="Roodt D."/>
            <person name="Barker N."/>
            <person name="Li Z."/>
            <person name="Van de Peer Y."/>
            <person name="Mizrachi E."/>
        </authorList>
    </citation>
    <scope>NUCLEOTIDE SEQUENCE</scope>
    <source>
        <tissue evidence="2">Young leaves</tissue>
    </source>
</reference>